<feature type="transmembrane region" description="Helical" evidence="5">
    <location>
        <begin position="668"/>
        <end position="688"/>
    </location>
</feature>
<dbReference type="AlphaFoldDB" id="A0A0R2F8Z1"/>
<evidence type="ECO:0000313" key="6">
    <source>
        <dbReference type="EMBL" id="KRN24825.1"/>
    </source>
</evidence>
<dbReference type="GO" id="GO:0016020">
    <property type="term" value="C:membrane"/>
    <property type="evidence" value="ECO:0007669"/>
    <property type="project" value="UniProtKB-SubCell"/>
</dbReference>
<name>A0A0R2F8Z1_9LACO</name>
<keyword evidence="3 5" id="KW-1133">Transmembrane helix</keyword>
<feature type="transmembrane region" description="Helical" evidence="5">
    <location>
        <begin position="635"/>
        <end position="662"/>
    </location>
</feature>
<evidence type="ECO:0000256" key="3">
    <source>
        <dbReference type="ARBA" id="ARBA00022989"/>
    </source>
</evidence>
<dbReference type="InterPro" id="IPR051328">
    <property type="entry name" value="T7SS_ABC-Transporter"/>
</dbReference>
<dbReference type="STRING" id="1423730.FC75_GL001198"/>
<dbReference type="NCBIfam" id="TIGR03061">
    <property type="entry name" value="pip_yhgE_Nterm"/>
    <property type="match status" value="1"/>
</dbReference>
<dbReference type="InterPro" id="IPR017500">
    <property type="entry name" value="Phage_infect_YhgE_N"/>
</dbReference>
<protein>
    <submittedName>
        <fullName evidence="6">YhgE Pip N-terminal domain protein</fullName>
    </submittedName>
</protein>
<evidence type="ECO:0000313" key="7">
    <source>
        <dbReference type="Proteomes" id="UP000050865"/>
    </source>
</evidence>
<feature type="transmembrane region" description="Helical" evidence="5">
    <location>
        <begin position="695"/>
        <end position="716"/>
    </location>
</feature>
<keyword evidence="2 5" id="KW-0812">Transmembrane</keyword>
<dbReference type="NCBIfam" id="TIGR03057">
    <property type="entry name" value="xxxLxxG_by_4"/>
    <property type="match status" value="2"/>
</dbReference>
<reference evidence="6 7" key="1">
    <citation type="journal article" date="2015" name="Genome Announc.">
        <title>Expanding the biotechnology potential of lactobacilli through comparative genomics of 213 strains and associated genera.</title>
        <authorList>
            <person name="Sun Z."/>
            <person name="Harris H.M."/>
            <person name="McCann A."/>
            <person name="Guo C."/>
            <person name="Argimon S."/>
            <person name="Zhang W."/>
            <person name="Yang X."/>
            <person name="Jeffery I.B."/>
            <person name="Cooney J.C."/>
            <person name="Kagawa T.F."/>
            <person name="Liu W."/>
            <person name="Song Y."/>
            <person name="Salvetti E."/>
            <person name="Wrobel A."/>
            <person name="Rasinkangas P."/>
            <person name="Parkhill J."/>
            <person name="Rea M.C."/>
            <person name="O'Sullivan O."/>
            <person name="Ritari J."/>
            <person name="Douillard F.P."/>
            <person name="Paul Ross R."/>
            <person name="Yang R."/>
            <person name="Briner A.E."/>
            <person name="Felis G.E."/>
            <person name="de Vos W.M."/>
            <person name="Barrangou R."/>
            <person name="Klaenhammer T.R."/>
            <person name="Caufield P.W."/>
            <person name="Cui Y."/>
            <person name="Zhang H."/>
            <person name="O'Toole P.W."/>
        </authorList>
    </citation>
    <scope>NUCLEOTIDE SEQUENCE [LARGE SCALE GENOMIC DNA]</scope>
    <source>
        <strain evidence="6 7">DSM 22697</strain>
    </source>
</reference>
<gene>
    <name evidence="6" type="ORF">FC75_GL001198</name>
</gene>
<feature type="transmembrane region" description="Helical" evidence="5">
    <location>
        <begin position="16"/>
        <end position="38"/>
    </location>
</feature>
<sequence>MGKWLFVLSVKKHARFITLIGLVVAIPLLLLFIALHFVNYEQANTTRHIKVAVVDQDQPAKFQGVAVHAGRDVTQKLRENHDVDWQFVSAKTARSGLAKGTYLMAVTLPQDFSANVTTALSPAPKHSTLKVALSPHNNFASHLINTTVVTKLQSQVVQNVQQAYDGAALTALNSLGDGVSQAHAATAQLADGSGQVQDGLVQLTANNQKLTSGATQVQGAIGKLVAGNAQLLAGNRQVTSGATTLANSLQQAAAEIQQQLSAGAPDLARLDQALTTLTNGVNALAAGVNAPAMVTLNTNISTNAKKLGTDASAMQSALVAMNGQLFDKTNSKSTAAQLASAGANFTTAGDTLKQLQSQLMKEPAVLALAAKNPALLQELLTIQKTMTAGGAALQGAGDSLAQGGASATKLKVALTDTGATLPKLGNDLTTLSGKMTDLKNGVNQLANKKQGAPALAVGVRQAIGTLQGGLKTVQAGLTRTGNTPSTMGAVQGAGQLANGSGQVQSGLDQVHSGLQQVYTGLAGTAQNPGLIAGLTQYTDGTAKLADGNQQVADGMSKLNVKLGSGAGQVVNLSTGKANVAQFVTPVATQTASDPLAMPLANVLAPLVLLMVSFIASLLTELGFGRYSKSFAAQKLITRIGVVGLTVALQAVGIALVATGLGVSITHPFTLFLTLLSSGAIFTMIIFAFDRFLGTLGVLATLAILFVQLIVSGGLLPNAMLSGFYQVVAHLVPGTYLIDLLNQSLNGLQTGSVLDVLALVLFAVLFGALLWAPRHAKTPSDVVE</sequence>
<dbReference type="PANTHER" id="PTHR43077:SF10">
    <property type="entry name" value="TRANSPORT PERMEASE PROTEIN"/>
    <property type="match status" value="1"/>
</dbReference>
<feature type="transmembrane region" description="Helical" evidence="5">
    <location>
        <begin position="752"/>
        <end position="771"/>
    </location>
</feature>
<keyword evidence="4 5" id="KW-0472">Membrane</keyword>
<evidence type="ECO:0000256" key="5">
    <source>
        <dbReference type="SAM" id="Phobius"/>
    </source>
</evidence>
<comment type="subcellular location">
    <subcellularLocation>
        <location evidence="1">Membrane</location>
        <topology evidence="1">Multi-pass membrane protein</topology>
    </subcellularLocation>
</comment>
<dbReference type="EMBL" id="AYZJ01000022">
    <property type="protein sequence ID" value="KRN24825.1"/>
    <property type="molecule type" value="Genomic_DNA"/>
</dbReference>
<proteinExistence type="predicted"/>
<comment type="caution">
    <text evidence="6">The sequence shown here is derived from an EMBL/GenBank/DDBJ whole genome shotgun (WGS) entry which is preliminary data.</text>
</comment>
<dbReference type="InterPro" id="IPR023908">
    <property type="entry name" value="xxxLxxG_rpt"/>
</dbReference>
<evidence type="ECO:0000256" key="2">
    <source>
        <dbReference type="ARBA" id="ARBA00022692"/>
    </source>
</evidence>
<keyword evidence="7" id="KW-1185">Reference proteome</keyword>
<dbReference type="Proteomes" id="UP000050865">
    <property type="component" value="Unassembled WGS sequence"/>
</dbReference>
<dbReference type="PANTHER" id="PTHR43077">
    <property type="entry name" value="TRANSPORT PERMEASE YVFS-RELATED"/>
    <property type="match status" value="1"/>
</dbReference>
<dbReference type="PATRIC" id="fig|1423730.4.peg.1253"/>
<dbReference type="Gene3D" id="3.40.1710.10">
    <property type="entry name" value="abc type-2 transporter like domain"/>
    <property type="match status" value="1"/>
</dbReference>
<feature type="transmembrane region" description="Helical" evidence="5">
    <location>
        <begin position="602"/>
        <end position="623"/>
    </location>
</feature>
<evidence type="ECO:0000256" key="1">
    <source>
        <dbReference type="ARBA" id="ARBA00004141"/>
    </source>
</evidence>
<accession>A0A0R2F8Z1</accession>
<evidence type="ECO:0000256" key="4">
    <source>
        <dbReference type="ARBA" id="ARBA00023136"/>
    </source>
</evidence>
<organism evidence="6 7">
    <name type="scientific">Lacticaseibacillus camelliae DSM 22697 = JCM 13995</name>
    <dbReference type="NCBI Taxonomy" id="1423730"/>
    <lineage>
        <taxon>Bacteria</taxon>
        <taxon>Bacillati</taxon>
        <taxon>Bacillota</taxon>
        <taxon>Bacilli</taxon>
        <taxon>Lactobacillales</taxon>
        <taxon>Lactobacillaceae</taxon>
        <taxon>Lacticaseibacillus</taxon>
    </lineage>
</organism>